<keyword evidence="1" id="KW-1133">Transmembrane helix</keyword>
<evidence type="ECO:0000256" key="1">
    <source>
        <dbReference type="SAM" id="Phobius"/>
    </source>
</evidence>
<reference evidence="3 4" key="1">
    <citation type="submission" date="2018-02" db="EMBL/GenBank/DDBJ databases">
        <authorList>
            <person name="Cohen D.B."/>
            <person name="Kent A.D."/>
        </authorList>
    </citation>
    <scope>NUCLEOTIDE SEQUENCE [LARGE SCALE GENOMIC DNA]</scope>
    <source>
        <strain evidence="3 4">CECT 9216</strain>
    </source>
</reference>
<dbReference type="Gene3D" id="3.10.450.540">
    <property type="match status" value="1"/>
</dbReference>
<keyword evidence="1" id="KW-0472">Membrane</keyword>
<gene>
    <name evidence="2" type="ORF">LES8486_02065</name>
    <name evidence="3" type="ORF">LES9216_02059</name>
</gene>
<keyword evidence="1" id="KW-0812">Transmembrane</keyword>
<dbReference type="RefSeq" id="WP_105299908.1">
    <property type="nucleotide sequence ID" value="NZ_OKQR01000007.1"/>
</dbReference>
<dbReference type="Pfam" id="PF12642">
    <property type="entry name" value="TpcC"/>
    <property type="match status" value="1"/>
</dbReference>
<reference evidence="2 5" key="2">
    <citation type="submission" date="2018-02" db="EMBL/GenBank/DDBJ databases">
        <authorList>
            <person name="Rodrigo-Torres L."/>
            <person name="Arahal R. D."/>
            <person name="Lucena T."/>
        </authorList>
    </citation>
    <scope>NUCLEOTIDE SEQUENCE [LARGE SCALE GENOMIC DNA]</scope>
    <source>
        <strain evidence="2 5">CECT 8486</strain>
    </source>
</reference>
<dbReference type="CDD" id="cd16386">
    <property type="entry name" value="TcpC_N"/>
    <property type="match status" value="1"/>
</dbReference>
<dbReference type="Proteomes" id="UP000237923">
    <property type="component" value="Unassembled WGS sequence"/>
</dbReference>
<evidence type="ECO:0000313" key="4">
    <source>
        <dbReference type="Proteomes" id="UP000237923"/>
    </source>
</evidence>
<feature type="transmembrane region" description="Helical" evidence="1">
    <location>
        <begin position="38"/>
        <end position="55"/>
    </location>
</feature>
<protein>
    <submittedName>
        <fullName evidence="3">Conjugative transposon protein TcpC</fullName>
    </submittedName>
</protein>
<sequence>MFDKLKSIKKGYVKSRDKPDQSLPYAKVQKRGKWIRRFVKIALVLVGLSGAIAFIKASNVSQTNHKLIAKMKTYDDKLEKASMGQSVYSPSLNRYAQGFFQTYFTQSDNDDDKQKRLKALKKYFATNISSTIYDNQDSQKETYVGSRLLNTFTKNDVKIAQYQVGYTVGNDKNTIIRVFNLPFAQKAGQYTVLALPYATTEQDIVGHVGKIDQDDTNNATLASSDKVQAFVKAFSEKYVSSKASDMSLIMKEPEGLEGQYAVKSIDQVNVSGSKDNMNIKYLLTLTDTETKLEHSEQITLTVSPKGSTYYVVKMIHTQGGLLN</sequence>
<dbReference type="Proteomes" id="UP000239237">
    <property type="component" value="Unassembled WGS sequence"/>
</dbReference>
<dbReference type="InterPro" id="IPR035628">
    <property type="entry name" value="TcpC_C"/>
</dbReference>
<organism evidence="3 4">
    <name type="scientific">Leuconostoc suionicum</name>
    <dbReference type="NCBI Taxonomy" id="1511761"/>
    <lineage>
        <taxon>Bacteria</taxon>
        <taxon>Bacillati</taxon>
        <taxon>Bacillota</taxon>
        <taxon>Bacilli</taxon>
        <taxon>Lactobacillales</taxon>
        <taxon>Lactobacillaceae</taxon>
        <taxon>Leuconostoc</taxon>
    </lineage>
</organism>
<dbReference type="EMBL" id="OKQR01000007">
    <property type="protein sequence ID" value="SPD95099.1"/>
    <property type="molecule type" value="Genomic_DNA"/>
</dbReference>
<evidence type="ECO:0000313" key="2">
    <source>
        <dbReference type="EMBL" id="SPD95099.1"/>
    </source>
</evidence>
<dbReference type="EMBL" id="OKQU01000006">
    <property type="protein sequence ID" value="SPE09861.1"/>
    <property type="molecule type" value="Genomic_DNA"/>
</dbReference>
<proteinExistence type="predicted"/>
<keyword evidence="5" id="KW-1185">Reference proteome</keyword>
<dbReference type="CDD" id="cd16428">
    <property type="entry name" value="TcpC_C"/>
    <property type="match status" value="1"/>
</dbReference>
<name>A0A2N9KHU6_9LACO</name>
<dbReference type="AlphaFoldDB" id="A0A2N9KHU6"/>
<accession>A0A2N9KHU6</accession>
<evidence type="ECO:0000313" key="5">
    <source>
        <dbReference type="Proteomes" id="UP000239237"/>
    </source>
</evidence>
<evidence type="ECO:0000313" key="3">
    <source>
        <dbReference type="EMBL" id="SPE09861.1"/>
    </source>
</evidence>
<dbReference type="InterPro" id="IPR024735">
    <property type="entry name" value="TcpC"/>
</dbReference>